<keyword evidence="2" id="KW-0560">Oxidoreductase</keyword>
<comment type="caution">
    <text evidence="3">The sequence shown here is derived from an EMBL/GenBank/DDBJ whole genome shotgun (WGS) entry which is preliminary data.</text>
</comment>
<proteinExistence type="inferred from homology"/>
<dbReference type="AlphaFoldDB" id="A0A9N9LLQ0"/>
<dbReference type="EMBL" id="CAJVRM010000116">
    <property type="protein sequence ID" value="CAG8974797.1"/>
    <property type="molecule type" value="Genomic_DNA"/>
</dbReference>
<organism evidence="3 4">
    <name type="scientific">Hymenoscyphus albidus</name>
    <dbReference type="NCBI Taxonomy" id="595503"/>
    <lineage>
        <taxon>Eukaryota</taxon>
        <taxon>Fungi</taxon>
        <taxon>Dikarya</taxon>
        <taxon>Ascomycota</taxon>
        <taxon>Pezizomycotina</taxon>
        <taxon>Leotiomycetes</taxon>
        <taxon>Helotiales</taxon>
        <taxon>Helotiaceae</taxon>
        <taxon>Hymenoscyphus</taxon>
    </lineage>
</organism>
<dbReference type="Pfam" id="PF00106">
    <property type="entry name" value="adh_short"/>
    <property type="match status" value="1"/>
</dbReference>
<evidence type="ECO:0000313" key="3">
    <source>
        <dbReference type="EMBL" id="CAG8974797.1"/>
    </source>
</evidence>
<dbReference type="Proteomes" id="UP000701801">
    <property type="component" value="Unassembled WGS sequence"/>
</dbReference>
<evidence type="ECO:0000313" key="4">
    <source>
        <dbReference type="Proteomes" id="UP000701801"/>
    </source>
</evidence>
<gene>
    <name evidence="3" type="ORF">HYALB_00000410</name>
</gene>
<dbReference type="PANTHER" id="PTHR43669:SF4">
    <property type="entry name" value="SHORT-CHAIN DEHYDROGENASE"/>
    <property type="match status" value="1"/>
</dbReference>
<dbReference type="Gene3D" id="3.40.50.720">
    <property type="entry name" value="NAD(P)-binding Rossmann-like Domain"/>
    <property type="match status" value="1"/>
</dbReference>
<evidence type="ECO:0000256" key="1">
    <source>
        <dbReference type="ARBA" id="ARBA00006484"/>
    </source>
</evidence>
<sequence length="225" mass="23862">MSKIILILGAGKNVGLSIANLFSTHGYKIALASRSGAPLGEGKGFLSIKADFTDPKSMEGVFERVKRELGVPNVIVFNAYQSTFNPSPFSLPLSTFSSGVAISITSAFAALKYAIEGFDTLPADVNKTFIYTGNKLNVEPWPQLLDLGVGKAAGAHMVVAAAKGYGGSGYRFYYADERKADGDPVGTQINGENHAQFFWKLASAAEQGPCLATFVVSEFVDFGGL</sequence>
<dbReference type="SUPFAM" id="SSF51735">
    <property type="entry name" value="NAD(P)-binding Rossmann-fold domains"/>
    <property type="match status" value="1"/>
</dbReference>
<dbReference type="InterPro" id="IPR002347">
    <property type="entry name" value="SDR_fam"/>
</dbReference>
<protein>
    <recommendedName>
        <fullName evidence="5">NAD(P)-binding protein</fullName>
    </recommendedName>
</protein>
<evidence type="ECO:0008006" key="5">
    <source>
        <dbReference type="Google" id="ProtNLM"/>
    </source>
</evidence>
<dbReference type="InterPro" id="IPR036291">
    <property type="entry name" value="NAD(P)-bd_dom_sf"/>
</dbReference>
<dbReference type="PANTHER" id="PTHR43669">
    <property type="entry name" value="5-KETO-D-GLUCONATE 5-REDUCTASE"/>
    <property type="match status" value="1"/>
</dbReference>
<keyword evidence="4" id="KW-1185">Reference proteome</keyword>
<accession>A0A9N9LLQ0</accession>
<comment type="similarity">
    <text evidence="1">Belongs to the short-chain dehydrogenases/reductases (SDR) family.</text>
</comment>
<name>A0A9N9LLQ0_9HELO</name>
<evidence type="ECO:0000256" key="2">
    <source>
        <dbReference type="ARBA" id="ARBA00023002"/>
    </source>
</evidence>
<dbReference type="GO" id="GO:0016491">
    <property type="term" value="F:oxidoreductase activity"/>
    <property type="evidence" value="ECO:0007669"/>
    <property type="project" value="UniProtKB-KW"/>
</dbReference>
<reference evidence="3" key="1">
    <citation type="submission" date="2021-07" db="EMBL/GenBank/DDBJ databases">
        <authorList>
            <person name="Durling M."/>
        </authorList>
    </citation>
    <scope>NUCLEOTIDE SEQUENCE</scope>
</reference>
<dbReference type="OrthoDB" id="5336600at2759"/>